<evidence type="ECO:0000313" key="2">
    <source>
        <dbReference type="EMBL" id="PSL41547.1"/>
    </source>
</evidence>
<dbReference type="EMBL" id="PYAT01000002">
    <property type="protein sequence ID" value="PSL41547.1"/>
    <property type="molecule type" value="Genomic_DNA"/>
</dbReference>
<evidence type="ECO:0000313" key="3">
    <source>
        <dbReference type="Proteomes" id="UP000242682"/>
    </source>
</evidence>
<dbReference type="Proteomes" id="UP000242682">
    <property type="component" value="Unassembled WGS sequence"/>
</dbReference>
<feature type="transmembrane region" description="Helical" evidence="1">
    <location>
        <begin position="160"/>
        <end position="177"/>
    </location>
</feature>
<gene>
    <name evidence="2" type="ORF">B0H99_102231</name>
</gene>
<reference evidence="2 3" key="1">
    <citation type="submission" date="2018-03" db="EMBL/GenBank/DDBJ databases">
        <title>Genomic Encyclopedia of Type Strains, Phase III (KMG-III): the genomes of soil and plant-associated and newly described type strains.</title>
        <authorList>
            <person name="Whitman W."/>
        </authorList>
    </citation>
    <scope>NUCLEOTIDE SEQUENCE [LARGE SCALE GENOMIC DNA]</scope>
    <source>
        <strain evidence="2 3">CGMCC 1.12259</strain>
    </source>
</reference>
<evidence type="ECO:0008006" key="4">
    <source>
        <dbReference type="Google" id="ProtNLM"/>
    </source>
</evidence>
<name>A0A2P8H5P2_9BACL</name>
<keyword evidence="1" id="KW-0812">Transmembrane</keyword>
<organism evidence="2 3">
    <name type="scientific">Planomicrobium soli</name>
    <dbReference type="NCBI Taxonomy" id="1176648"/>
    <lineage>
        <taxon>Bacteria</taxon>
        <taxon>Bacillati</taxon>
        <taxon>Bacillota</taxon>
        <taxon>Bacilli</taxon>
        <taxon>Bacillales</taxon>
        <taxon>Caryophanaceae</taxon>
        <taxon>Planomicrobium</taxon>
    </lineage>
</organism>
<sequence length="181" mass="19165">MVGKMIALDEPSFRSFLDSPKTEGASNLLLLATGVGYGAISIASNASYILSFDSTLLKVFIIPLVFLFFGLLMAFVTKIGLALLLWAGAKGLGGTGQLRAINLAVPAALIPGLLAVPYLAGAGKENGFVLLLLLGGVVWMYLVSARIIQATQNFTTKKSYFAAFLSFLFLASVYYLITPTG</sequence>
<feature type="transmembrane region" description="Helical" evidence="1">
    <location>
        <begin position="127"/>
        <end position="148"/>
    </location>
</feature>
<feature type="transmembrane region" description="Helical" evidence="1">
    <location>
        <begin position="28"/>
        <end position="48"/>
    </location>
</feature>
<evidence type="ECO:0000256" key="1">
    <source>
        <dbReference type="SAM" id="Phobius"/>
    </source>
</evidence>
<dbReference type="AlphaFoldDB" id="A0A2P8H5P2"/>
<protein>
    <recommendedName>
        <fullName evidence="4">Yip1-like protein</fullName>
    </recommendedName>
</protein>
<keyword evidence="1" id="KW-0472">Membrane</keyword>
<proteinExistence type="predicted"/>
<feature type="transmembrane region" description="Helical" evidence="1">
    <location>
        <begin position="60"/>
        <end position="88"/>
    </location>
</feature>
<keyword evidence="1" id="KW-1133">Transmembrane helix</keyword>
<keyword evidence="3" id="KW-1185">Reference proteome</keyword>
<comment type="caution">
    <text evidence="2">The sequence shown here is derived from an EMBL/GenBank/DDBJ whole genome shotgun (WGS) entry which is preliminary data.</text>
</comment>
<feature type="transmembrane region" description="Helical" evidence="1">
    <location>
        <begin position="100"/>
        <end position="121"/>
    </location>
</feature>
<accession>A0A2P8H5P2</accession>